<protein>
    <submittedName>
        <fullName evidence="1">Uncharacterized protein</fullName>
    </submittedName>
</protein>
<reference evidence="1" key="1">
    <citation type="submission" date="2021-12" db="EMBL/GenBank/DDBJ databases">
        <title>Convergent genome expansion in fungi linked to evolution of root-endophyte symbiosis.</title>
        <authorList>
            <consortium name="DOE Joint Genome Institute"/>
            <person name="Ke Y.-H."/>
            <person name="Bonito G."/>
            <person name="Liao H.-L."/>
            <person name="Looney B."/>
            <person name="Rojas-Flechas A."/>
            <person name="Nash J."/>
            <person name="Hameed K."/>
            <person name="Schadt C."/>
            <person name="Martin F."/>
            <person name="Crous P.W."/>
            <person name="Miettinen O."/>
            <person name="Magnuson J.K."/>
            <person name="Labbe J."/>
            <person name="Jacobson D."/>
            <person name="Doktycz M.J."/>
            <person name="Veneault-Fourrey C."/>
            <person name="Kuo A."/>
            <person name="Mondo S."/>
            <person name="Calhoun S."/>
            <person name="Riley R."/>
            <person name="Ohm R."/>
            <person name="LaButti K."/>
            <person name="Andreopoulos B."/>
            <person name="Pangilinan J."/>
            <person name="Nolan M."/>
            <person name="Tritt A."/>
            <person name="Clum A."/>
            <person name="Lipzen A."/>
            <person name="Daum C."/>
            <person name="Barry K."/>
            <person name="Grigoriev I.V."/>
            <person name="Vilgalys R."/>
        </authorList>
    </citation>
    <scope>NUCLEOTIDE SEQUENCE</scope>
    <source>
        <strain evidence="1">PMI_201</strain>
    </source>
</reference>
<dbReference type="EMBL" id="JAJTJA010000007">
    <property type="protein sequence ID" value="KAH8696736.1"/>
    <property type="molecule type" value="Genomic_DNA"/>
</dbReference>
<proteinExistence type="predicted"/>
<evidence type="ECO:0000313" key="1">
    <source>
        <dbReference type="EMBL" id="KAH8696736.1"/>
    </source>
</evidence>
<dbReference type="GeneID" id="70246728"/>
<comment type="caution">
    <text evidence="1">The sequence shown here is derived from an EMBL/GenBank/DDBJ whole genome shotgun (WGS) entry which is preliminary data.</text>
</comment>
<dbReference type="Proteomes" id="UP001201262">
    <property type="component" value="Unassembled WGS sequence"/>
</dbReference>
<dbReference type="AlphaFoldDB" id="A0AAD4KQB2"/>
<dbReference type="RefSeq" id="XP_046071672.1">
    <property type="nucleotide sequence ID" value="XM_046216441.1"/>
</dbReference>
<organism evidence="1 2">
    <name type="scientific">Talaromyces proteolyticus</name>
    <dbReference type="NCBI Taxonomy" id="1131652"/>
    <lineage>
        <taxon>Eukaryota</taxon>
        <taxon>Fungi</taxon>
        <taxon>Dikarya</taxon>
        <taxon>Ascomycota</taxon>
        <taxon>Pezizomycotina</taxon>
        <taxon>Eurotiomycetes</taxon>
        <taxon>Eurotiomycetidae</taxon>
        <taxon>Eurotiales</taxon>
        <taxon>Trichocomaceae</taxon>
        <taxon>Talaromyces</taxon>
        <taxon>Talaromyces sect. Bacilispori</taxon>
    </lineage>
</organism>
<sequence>MWHIRVGIMRKFNSGQRNGHTTRSLTTMSKFPLNTLSRFMTRWITQYERWNIYVDISTGQNRRNNSYGCLLQQWGRISLNSIIG</sequence>
<keyword evidence="2" id="KW-1185">Reference proteome</keyword>
<accession>A0AAD4KQB2</accession>
<evidence type="ECO:0000313" key="2">
    <source>
        <dbReference type="Proteomes" id="UP001201262"/>
    </source>
</evidence>
<name>A0AAD4KQB2_9EURO</name>
<gene>
    <name evidence="1" type="ORF">BGW36DRAFT_381544</name>
</gene>